<dbReference type="Gramene" id="TraesCS2B02G129900.1">
    <property type="protein sequence ID" value="TraesCS2B02G129900.1.cds1"/>
    <property type="gene ID" value="TraesCS2B02G129900"/>
</dbReference>
<feature type="transmembrane region" description="Helical" evidence="1">
    <location>
        <begin position="59"/>
        <end position="79"/>
    </location>
</feature>
<dbReference type="Gramene" id="TraesLDM2B03G00868410.1">
    <property type="protein sequence ID" value="TraesLDM2B03G00868410.1.CDS1"/>
    <property type="gene ID" value="TraesLDM2B03G00868410"/>
</dbReference>
<evidence type="ECO:0000313" key="3">
    <source>
        <dbReference type="Proteomes" id="UP000019116"/>
    </source>
</evidence>
<evidence type="ECO:0000313" key="2">
    <source>
        <dbReference type="EnsemblPlants" id="TraesCS2B02G129900.1.cds1"/>
    </source>
</evidence>
<proteinExistence type="predicted"/>
<keyword evidence="1" id="KW-0472">Membrane</keyword>
<dbReference type="Gramene" id="TraesCS2B03G0317500.1">
    <property type="protein sequence ID" value="TraesCS2B03G0317500.1.CDS1"/>
    <property type="gene ID" value="TraesCS2B03G0317500"/>
</dbReference>
<reference evidence="2" key="2">
    <citation type="submission" date="2018-10" db="UniProtKB">
        <authorList>
            <consortium name="EnsemblPlants"/>
        </authorList>
    </citation>
    <scope>IDENTIFICATION</scope>
</reference>
<evidence type="ECO:0000256" key="1">
    <source>
        <dbReference type="SAM" id="Phobius"/>
    </source>
</evidence>
<sequence length="117" mass="12853">MDVESNARAIAEAGRDCHKLPLALIPGGVFQAAAALRLFVFKKPDGMFIHHGKVPFYLYYALLTAVALFGFVEASLGFWVARDLHDRRRQFYGKVAMVISVLFLILVGGLGGFAIPK</sequence>
<dbReference type="AlphaFoldDB" id="A0A3B6C0N0"/>
<dbReference type="EnsemblPlants" id="TraesCS2B02G129900.1">
    <property type="protein sequence ID" value="TraesCS2B02G129900.1.cds1"/>
    <property type="gene ID" value="TraesCS2B02G129900"/>
</dbReference>
<dbReference type="Proteomes" id="UP000019116">
    <property type="component" value="Chromosome 2B"/>
</dbReference>
<feature type="transmembrane region" description="Helical" evidence="1">
    <location>
        <begin position="20"/>
        <end position="39"/>
    </location>
</feature>
<accession>A0A3B6C0N0</accession>
<dbReference type="InterPro" id="IPR022149">
    <property type="entry name" value="DUF3681"/>
</dbReference>
<organism evidence="2">
    <name type="scientific">Triticum aestivum</name>
    <name type="common">Wheat</name>
    <dbReference type="NCBI Taxonomy" id="4565"/>
    <lineage>
        <taxon>Eukaryota</taxon>
        <taxon>Viridiplantae</taxon>
        <taxon>Streptophyta</taxon>
        <taxon>Embryophyta</taxon>
        <taxon>Tracheophyta</taxon>
        <taxon>Spermatophyta</taxon>
        <taxon>Magnoliopsida</taxon>
        <taxon>Liliopsida</taxon>
        <taxon>Poales</taxon>
        <taxon>Poaceae</taxon>
        <taxon>BOP clade</taxon>
        <taxon>Pooideae</taxon>
        <taxon>Triticodae</taxon>
        <taxon>Triticeae</taxon>
        <taxon>Triticinae</taxon>
        <taxon>Triticum</taxon>
    </lineage>
</organism>
<reference evidence="2" key="1">
    <citation type="submission" date="2018-08" db="EMBL/GenBank/DDBJ databases">
        <authorList>
            <person name="Rossello M."/>
        </authorList>
    </citation>
    <scope>NUCLEOTIDE SEQUENCE [LARGE SCALE GENOMIC DNA]</scope>
    <source>
        <strain evidence="2">cv. Chinese Spring</strain>
    </source>
</reference>
<dbReference type="OMA" id="AGRDCHK"/>
<keyword evidence="1" id="KW-0812">Transmembrane</keyword>
<dbReference type="Gramene" id="TraesWEE_scaffold_008869_01G000300.1">
    <property type="protein sequence ID" value="TraesWEE_scaffold_008869_01G000300.1"/>
    <property type="gene ID" value="TraesWEE_scaffold_008869_01G000300"/>
</dbReference>
<protein>
    <submittedName>
        <fullName evidence="2">Uncharacterized protein</fullName>
    </submittedName>
</protein>
<dbReference type="PANTHER" id="PTHR33530:SF12">
    <property type="entry name" value="MAJOR FACILITATOR SUPERFAMILY (MFS) PROFILE DOMAIN-CONTAINING PROTEIN"/>
    <property type="match status" value="1"/>
</dbReference>
<dbReference type="PANTHER" id="PTHR33530">
    <property type="entry name" value="OS01G0147100 PROTEIN"/>
    <property type="match status" value="1"/>
</dbReference>
<feature type="transmembrane region" description="Helical" evidence="1">
    <location>
        <begin position="91"/>
        <end position="115"/>
    </location>
</feature>
<name>A0A3B6C0N0_WHEAT</name>
<dbReference type="Gramene" id="TraesPARA_EIv1.0_0589270.1">
    <property type="protein sequence ID" value="TraesPARA_EIv1.0_0589270.1.CDS1"/>
    <property type="gene ID" value="TraesPARA_EIv1.0_0589270"/>
</dbReference>
<dbReference type="Pfam" id="PF12442">
    <property type="entry name" value="DUF3681"/>
    <property type="match status" value="1"/>
</dbReference>
<keyword evidence="1" id="KW-1133">Transmembrane helix</keyword>
<keyword evidence="3" id="KW-1185">Reference proteome</keyword>